<dbReference type="AlphaFoldDB" id="A0A2X0L6T9"/>
<dbReference type="OrthoDB" id="10334890at2759"/>
<protein>
    <submittedName>
        <fullName evidence="2">BZ3500_MvSof-1268-A1-R1_Chr9g10753 protein</fullName>
    </submittedName>
</protein>
<name>A0A2X0L6T9_9BASI</name>
<evidence type="ECO:0000313" key="2">
    <source>
        <dbReference type="EMBL" id="SDA00630.1"/>
    </source>
</evidence>
<reference evidence="3" key="1">
    <citation type="submission" date="2016-10" db="EMBL/GenBank/DDBJ databases">
        <authorList>
            <person name="Jeantristanb JTB J.-T."/>
            <person name="Ricardo R."/>
        </authorList>
    </citation>
    <scope>NUCLEOTIDE SEQUENCE [LARGE SCALE GENOMIC DNA]</scope>
</reference>
<feature type="compositionally biased region" description="Polar residues" evidence="1">
    <location>
        <begin position="407"/>
        <end position="417"/>
    </location>
</feature>
<gene>
    <name evidence="2" type="ORF">BZ3500_MVSOF-1268-A1-R1_CHR9G10753</name>
</gene>
<organism evidence="2 3">
    <name type="scientific">Microbotryum saponariae</name>
    <dbReference type="NCBI Taxonomy" id="289078"/>
    <lineage>
        <taxon>Eukaryota</taxon>
        <taxon>Fungi</taxon>
        <taxon>Dikarya</taxon>
        <taxon>Basidiomycota</taxon>
        <taxon>Pucciniomycotina</taxon>
        <taxon>Microbotryomycetes</taxon>
        <taxon>Microbotryales</taxon>
        <taxon>Microbotryaceae</taxon>
        <taxon>Microbotryum</taxon>
    </lineage>
</organism>
<dbReference type="EMBL" id="FMWP01000107">
    <property type="protein sequence ID" value="SDA00630.1"/>
    <property type="molecule type" value="Genomic_DNA"/>
</dbReference>
<keyword evidence="3" id="KW-1185">Reference proteome</keyword>
<accession>A0A2X0L6T9</accession>
<feature type="region of interest" description="Disordered" evidence="1">
    <location>
        <begin position="401"/>
        <end position="432"/>
    </location>
</feature>
<evidence type="ECO:0000256" key="1">
    <source>
        <dbReference type="SAM" id="MobiDB-lite"/>
    </source>
</evidence>
<sequence>MVPEFALFLSNVSNRLLFSLDVFRSLQTNELDLSTATTTAKFGGTSDDSSSEDAIDAIFAARDGTQPKRSRIENVANQGSVDRNPVSAMQCASVVPRLLEALWRLLERLELVDLVQSEMERLLGDIPSYQPCKDEAECLKATSSLRIRVVEPVLGMIIAGLAAEEQASESSTMARWGVGKFSLISKSPRLHRHQQGDEDLLLLADRRVASVVCLESKQDSVLNKYGRVLDSSSLKFPKAAFRLADQEATRLRVKKPATFKSSAILLKRPELAQSRLQLATASIDYQFDVRFGIVCGAYLGFVTEKGEHAVPTPCAQQIELRTDRTGFHSASVRLPESHKGDFGVLFSPIFQSLPTTSFETQYPTVSLAMVLLALCLSDVLQVEEPSPDVVAALFKDAQFEAEDDTTDSSFRSGSDTEGSLYMDTEAPSSDSN</sequence>
<dbReference type="Proteomes" id="UP000249723">
    <property type="component" value="Unassembled WGS sequence"/>
</dbReference>
<proteinExistence type="predicted"/>
<evidence type="ECO:0000313" key="3">
    <source>
        <dbReference type="Proteomes" id="UP000249723"/>
    </source>
</evidence>